<evidence type="ECO:0000256" key="9">
    <source>
        <dbReference type="RuleBase" id="RU366001"/>
    </source>
</evidence>
<proteinExistence type="inferred from homology"/>
<keyword evidence="5 9" id="KW-1133">Transmembrane helix</keyword>
<comment type="subcellular location">
    <subcellularLocation>
        <location evidence="1">Cell membrane</location>
        <topology evidence="1">Multi-pass membrane protein</topology>
    </subcellularLocation>
</comment>
<comment type="subunit">
    <text evidence="2">The complex is composed of two ATP-binding proteins (CysA), two transmembrane proteins (CysT and CysW) and a solute-binding protein (CysP).</text>
</comment>
<reference evidence="12" key="1">
    <citation type="submission" date="2016-11" db="EMBL/GenBank/DDBJ databases">
        <authorList>
            <person name="Varghese N."/>
            <person name="Submissions S."/>
        </authorList>
    </citation>
    <scope>NUCLEOTIDE SEQUENCE [LARGE SCALE GENOMIC DNA]</scope>
    <source>
        <strain evidence="12">DSM 6637</strain>
    </source>
</reference>
<feature type="transmembrane region" description="Helical" evidence="9">
    <location>
        <begin position="191"/>
        <end position="212"/>
    </location>
</feature>
<organism evidence="11 12">
    <name type="scientific">Paracoccus solventivorans</name>
    <dbReference type="NCBI Taxonomy" id="53463"/>
    <lineage>
        <taxon>Bacteria</taxon>
        <taxon>Pseudomonadati</taxon>
        <taxon>Pseudomonadota</taxon>
        <taxon>Alphaproteobacteria</taxon>
        <taxon>Rhodobacterales</taxon>
        <taxon>Paracoccaceae</taxon>
        <taxon>Paracoccus</taxon>
    </lineage>
</organism>
<feature type="transmembrane region" description="Helical" evidence="9">
    <location>
        <begin position="219"/>
        <end position="242"/>
    </location>
</feature>
<dbReference type="CDD" id="cd06261">
    <property type="entry name" value="TM_PBP2"/>
    <property type="match status" value="1"/>
</dbReference>
<evidence type="ECO:0000256" key="5">
    <source>
        <dbReference type="ARBA" id="ARBA00022989"/>
    </source>
</evidence>
<evidence type="ECO:0000256" key="4">
    <source>
        <dbReference type="ARBA" id="ARBA00022692"/>
    </source>
</evidence>
<evidence type="ECO:0000256" key="3">
    <source>
        <dbReference type="ARBA" id="ARBA00022448"/>
    </source>
</evidence>
<dbReference type="FunFam" id="1.10.3720.10:FF:000004">
    <property type="entry name" value="Sulfate transport system permease protein CysT"/>
    <property type="match status" value="1"/>
</dbReference>
<dbReference type="GO" id="GO:0005886">
    <property type="term" value="C:plasma membrane"/>
    <property type="evidence" value="ECO:0007669"/>
    <property type="project" value="UniProtKB-SubCell"/>
</dbReference>
<dbReference type="InterPro" id="IPR035906">
    <property type="entry name" value="MetI-like_sf"/>
</dbReference>
<dbReference type="InterPro" id="IPR000515">
    <property type="entry name" value="MetI-like"/>
</dbReference>
<dbReference type="InterPro" id="IPR005667">
    <property type="entry name" value="Sulph_transpt2"/>
</dbReference>
<keyword evidence="6 9" id="KW-0764">Sulfate transport</keyword>
<gene>
    <name evidence="11" type="ORF">SAMN05444389_10662</name>
</gene>
<dbReference type="SUPFAM" id="SSF161098">
    <property type="entry name" value="MetI-like"/>
    <property type="match status" value="1"/>
</dbReference>
<feature type="transmembrane region" description="Helical" evidence="9">
    <location>
        <begin position="20"/>
        <end position="44"/>
    </location>
</feature>
<sequence>MSLAMPSLSPARRRRVLPGFGLTMGVTLTYLGIVVLIPVAALVVKGAGIGPARFWDILTAPRTLAALRLTLTAAAIATVINALYGLLMAWVLVRYQFPGKRVLDALMDIPFALPTAVAGLALSALFAGNGWYGAILEPLGIQVVYTLAGVVIAMTFTSLPFVVRTVQPVLEDLDPQIEEAARTLGAEPFTIFRRVVLPVIFPAYLTGITLSFARSLGEFGAVIFIAGNLPMKTEIASLLAVIRLEEYDYNGAAAIALVLLVIALALLAVSNLLQSRALRYKADAA</sequence>
<dbReference type="NCBIfam" id="TIGR00969">
    <property type="entry name" value="3a0106s02"/>
    <property type="match status" value="1"/>
</dbReference>
<dbReference type="GO" id="GO:0015419">
    <property type="term" value="F:ABC-type sulfate transporter activity"/>
    <property type="evidence" value="ECO:0007669"/>
    <property type="project" value="UniProtKB-UniRule"/>
</dbReference>
<dbReference type="PROSITE" id="PS50928">
    <property type="entry name" value="ABC_TM1"/>
    <property type="match status" value="1"/>
</dbReference>
<dbReference type="InterPro" id="IPR011865">
    <property type="entry name" value="CysT_permease"/>
</dbReference>
<protein>
    <recommendedName>
        <fullName evidence="9">Sulfate transport system permease protein CysT</fullName>
    </recommendedName>
</protein>
<dbReference type="PANTHER" id="PTHR30406:SF10">
    <property type="entry name" value="SULFATE TRANSPORT SYSTEM PERMEASE PROTEIN CYST"/>
    <property type="match status" value="1"/>
</dbReference>
<comment type="function">
    <text evidence="8">Part of the ABC transporter complex CysAWTP (TC 3.A.1.6.1) involved in sulfate/thiosulfate import. Probably responsible for the translocation of the substrate across the membrane.</text>
</comment>
<keyword evidence="12" id="KW-1185">Reference proteome</keyword>
<evidence type="ECO:0000313" key="12">
    <source>
        <dbReference type="Proteomes" id="UP000184444"/>
    </source>
</evidence>
<feature type="transmembrane region" description="Helical" evidence="9">
    <location>
        <begin position="111"/>
        <end position="132"/>
    </location>
</feature>
<dbReference type="Pfam" id="PF00528">
    <property type="entry name" value="BPD_transp_1"/>
    <property type="match status" value="1"/>
</dbReference>
<evidence type="ECO:0000256" key="8">
    <source>
        <dbReference type="ARBA" id="ARBA00025323"/>
    </source>
</evidence>
<feature type="transmembrane region" description="Helical" evidence="9">
    <location>
        <begin position="144"/>
        <end position="163"/>
    </location>
</feature>
<keyword evidence="4 9" id="KW-0812">Transmembrane</keyword>
<name>A0A1M7HFC3_9RHOB</name>
<dbReference type="Proteomes" id="UP000184444">
    <property type="component" value="Unassembled WGS sequence"/>
</dbReference>
<feature type="domain" description="ABC transmembrane type-1" evidence="10">
    <location>
        <begin position="67"/>
        <end position="270"/>
    </location>
</feature>
<evidence type="ECO:0000256" key="7">
    <source>
        <dbReference type="ARBA" id="ARBA00023136"/>
    </source>
</evidence>
<dbReference type="EMBL" id="FRCK01000006">
    <property type="protein sequence ID" value="SHM27169.1"/>
    <property type="molecule type" value="Genomic_DNA"/>
</dbReference>
<dbReference type="STRING" id="53463.SAMN05444389_10662"/>
<keyword evidence="3 9" id="KW-0813">Transport</keyword>
<keyword evidence="7 9" id="KW-0472">Membrane</keyword>
<comment type="similarity">
    <text evidence="9">Belongs to the binding-protein-dependent transport system permease family. CysTW subfamily.</text>
</comment>
<feature type="transmembrane region" description="Helical" evidence="9">
    <location>
        <begin position="65"/>
        <end position="91"/>
    </location>
</feature>
<evidence type="ECO:0000256" key="6">
    <source>
        <dbReference type="ARBA" id="ARBA00023032"/>
    </source>
</evidence>
<dbReference type="PANTHER" id="PTHR30406">
    <property type="entry name" value="SULFATE TRANSPORT SYSTEM PERMEASE PROTEIN"/>
    <property type="match status" value="1"/>
</dbReference>
<evidence type="ECO:0000256" key="1">
    <source>
        <dbReference type="ARBA" id="ARBA00004651"/>
    </source>
</evidence>
<dbReference type="Gene3D" id="1.10.3720.10">
    <property type="entry name" value="MetI-like"/>
    <property type="match status" value="1"/>
</dbReference>
<evidence type="ECO:0000313" key="11">
    <source>
        <dbReference type="EMBL" id="SHM27169.1"/>
    </source>
</evidence>
<evidence type="ECO:0000259" key="10">
    <source>
        <dbReference type="PROSITE" id="PS50928"/>
    </source>
</evidence>
<dbReference type="AlphaFoldDB" id="A0A1M7HFC3"/>
<feature type="transmembrane region" description="Helical" evidence="9">
    <location>
        <begin position="254"/>
        <end position="273"/>
    </location>
</feature>
<accession>A0A1M7HFC3</accession>
<comment type="function">
    <text evidence="9">Part of the ABC transporter complex (TC 3.A.1.6.1) involved in sulfate/thiosulfate import.</text>
</comment>
<evidence type="ECO:0000256" key="2">
    <source>
        <dbReference type="ARBA" id="ARBA00011779"/>
    </source>
</evidence>
<dbReference type="NCBIfam" id="TIGR02139">
    <property type="entry name" value="permease_CysT"/>
    <property type="match status" value="1"/>
</dbReference>